<protein>
    <submittedName>
        <fullName evidence="1">Uncharacterized protein</fullName>
    </submittedName>
</protein>
<dbReference type="Proteomes" id="UP000799423">
    <property type="component" value="Unassembled WGS sequence"/>
</dbReference>
<name>A0A6A7BDV0_9PLEO</name>
<keyword evidence="2" id="KW-1185">Reference proteome</keyword>
<dbReference type="AlphaFoldDB" id="A0A6A7BDV0"/>
<accession>A0A6A7BDV0</accession>
<dbReference type="EMBL" id="MU006299">
    <property type="protein sequence ID" value="KAF2852348.1"/>
    <property type="molecule type" value="Genomic_DNA"/>
</dbReference>
<proteinExistence type="predicted"/>
<sequence length="120" mass="13372">MGPPPKALYLTFLASAQSLIEVIIMRIPASYVLREGSPLSLTRSHTSKTVAHGLAWCAEGSFPTAAQTMSRLSNSPCWAMCICNMMRHGHGHRVHYHEVHCISCLLHKSRLLEFLQTADR</sequence>
<evidence type="ECO:0000313" key="1">
    <source>
        <dbReference type="EMBL" id="KAF2852348.1"/>
    </source>
</evidence>
<organism evidence="1 2">
    <name type="scientific">Plenodomus tracheiphilus IPT5</name>
    <dbReference type="NCBI Taxonomy" id="1408161"/>
    <lineage>
        <taxon>Eukaryota</taxon>
        <taxon>Fungi</taxon>
        <taxon>Dikarya</taxon>
        <taxon>Ascomycota</taxon>
        <taxon>Pezizomycotina</taxon>
        <taxon>Dothideomycetes</taxon>
        <taxon>Pleosporomycetidae</taxon>
        <taxon>Pleosporales</taxon>
        <taxon>Pleosporineae</taxon>
        <taxon>Leptosphaeriaceae</taxon>
        <taxon>Plenodomus</taxon>
    </lineage>
</organism>
<gene>
    <name evidence="1" type="ORF">T440DRAFT_41360</name>
</gene>
<reference evidence="1" key="1">
    <citation type="submission" date="2020-01" db="EMBL/GenBank/DDBJ databases">
        <authorList>
            <consortium name="DOE Joint Genome Institute"/>
            <person name="Haridas S."/>
            <person name="Albert R."/>
            <person name="Binder M."/>
            <person name="Bloem J."/>
            <person name="Labutti K."/>
            <person name="Salamov A."/>
            <person name="Andreopoulos B."/>
            <person name="Baker S.E."/>
            <person name="Barry K."/>
            <person name="Bills G."/>
            <person name="Bluhm B.H."/>
            <person name="Cannon C."/>
            <person name="Castanera R."/>
            <person name="Culley D.E."/>
            <person name="Daum C."/>
            <person name="Ezra D."/>
            <person name="Gonzalez J.B."/>
            <person name="Henrissat B."/>
            <person name="Kuo A."/>
            <person name="Liang C."/>
            <person name="Lipzen A."/>
            <person name="Lutzoni F."/>
            <person name="Magnuson J."/>
            <person name="Mondo S."/>
            <person name="Nolan M."/>
            <person name="Ohm R."/>
            <person name="Pangilinan J."/>
            <person name="Park H.-J."/>
            <person name="Ramirez L."/>
            <person name="Alfaro M."/>
            <person name="Sun H."/>
            <person name="Tritt A."/>
            <person name="Yoshinaga Y."/>
            <person name="Zwiers L.-H."/>
            <person name="Turgeon B.G."/>
            <person name="Goodwin S.B."/>
            <person name="Spatafora J.W."/>
            <person name="Crous P.W."/>
            <person name="Grigoriev I.V."/>
        </authorList>
    </citation>
    <scope>NUCLEOTIDE SEQUENCE</scope>
    <source>
        <strain evidence="1">IPT5</strain>
    </source>
</reference>
<evidence type="ECO:0000313" key="2">
    <source>
        <dbReference type="Proteomes" id="UP000799423"/>
    </source>
</evidence>